<evidence type="ECO:0000259" key="13">
    <source>
        <dbReference type="Pfam" id="PF00999"/>
    </source>
</evidence>
<keyword evidence="10" id="KW-0739">Sodium transport</keyword>
<comment type="caution">
    <text evidence="14">The sequence shown here is derived from an EMBL/GenBank/DDBJ whole genome shotgun (WGS) entry which is preliminary data.</text>
</comment>
<evidence type="ECO:0000256" key="2">
    <source>
        <dbReference type="ARBA" id="ARBA00005248"/>
    </source>
</evidence>
<comment type="subcellular location">
    <subcellularLocation>
        <location evidence="1">Membrane</location>
        <topology evidence="1">Multi-pass membrane protein</topology>
    </subcellularLocation>
</comment>
<dbReference type="EMBL" id="JANAWD010000093">
    <property type="protein sequence ID" value="KAJ3487401.1"/>
    <property type="molecule type" value="Genomic_DNA"/>
</dbReference>
<keyword evidence="7" id="KW-0915">Sodium</keyword>
<protein>
    <recommendedName>
        <fullName evidence="13">Cation/H+ exchanger transmembrane domain-containing protein</fullName>
    </recommendedName>
</protein>
<feature type="transmembrane region" description="Helical" evidence="12">
    <location>
        <begin position="328"/>
        <end position="351"/>
    </location>
</feature>
<dbReference type="Pfam" id="PF00999">
    <property type="entry name" value="Na_H_Exchanger"/>
    <property type="match status" value="1"/>
</dbReference>
<feature type="transmembrane region" description="Helical" evidence="12">
    <location>
        <begin position="221"/>
        <end position="240"/>
    </location>
</feature>
<feature type="transmembrane region" description="Helical" evidence="12">
    <location>
        <begin position="60"/>
        <end position="83"/>
    </location>
</feature>
<feature type="transmembrane region" description="Helical" evidence="12">
    <location>
        <begin position="168"/>
        <end position="187"/>
    </location>
</feature>
<sequence>MRIVLVTGLFAIGVELPQSYLAKHAKGLLVMVVPTMAFGWGIISVIIYGIFPKMNFISSLVIAACLTPTDPIICAVIVGGKFATKHVPKNLRLILAAESAANDGLAYPFLSISIYLTVETSVRVAIGKWFLVGWLYQVILGTVIGVILGIAFARLMRFSETKGFIDRQSYVAQYLALAVFTAGVASALGSDDLLAAFAAGSAISWDGHFNVQTENESFSSVIDLLLNCGCFIYIGAWLPFNAFNTPELDILPWRLVIILLSVLLLRRIPSLLILYTWVPEISDWREALFSGHFGPMGVGAIFVSTLALTKLPEPQSPPVGQAEYLAATIQTVVSFVVLGSIIVHGLSIPFFSAGRNIHSRTVSVTRTWTLRQSNTPDWLLWVRRAGPEVPGGTVSTSQADIERATDVGTTRTFDTDTRSLAKAASTSVTIGTSKSVEVSRKASAITMDDPPVYQRRANEDEVAEQVVVLDEEIPKTDPAMSQVNKSTAVHFVPETAEGAPLPEVLDADDQPVVPSGAQTPAKAVRFPDAQ</sequence>
<evidence type="ECO:0000256" key="9">
    <source>
        <dbReference type="ARBA" id="ARBA00023136"/>
    </source>
</evidence>
<feature type="transmembrane region" description="Helical" evidence="12">
    <location>
        <begin position="27"/>
        <end position="48"/>
    </location>
</feature>
<dbReference type="GO" id="GO:0120029">
    <property type="term" value="P:proton export across plasma membrane"/>
    <property type="evidence" value="ECO:0007669"/>
    <property type="project" value="InterPro"/>
</dbReference>
<dbReference type="Proteomes" id="UP001212997">
    <property type="component" value="Unassembled WGS sequence"/>
</dbReference>
<feature type="transmembrane region" description="Helical" evidence="12">
    <location>
        <begin position="287"/>
        <end position="308"/>
    </location>
</feature>
<evidence type="ECO:0000256" key="3">
    <source>
        <dbReference type="ARBA" id="ARBA00022448"/>
    </source>
</evidence>
<comment type="similarity">
    <text evidence="2">Belongs to the fungal Na(+)/H(+) exchanger family.</text>
</comment>
<dbReference type="GO" id="GO:0005886">
    <property type="term" value="C:plasma membrane"/>
    <property type="evidence" value="ECO:0007669"/>
    <property type="project" value="InterPro"/>
</dbReference>
<dbReference type="GO" id="GO:0042391">
    <property type="term" value="P:regulation of membrane potential"/>
    <property type="evidence" value="ECO:0007669"/>
    <property type="project" value="InterPro"/>
</dbReference>
<dbReference type="InterPro" id="IPR038770">
    <property type="entry name" value="Na+/solute_symporter_sf"/>
</dbReference>
<accession>A0AAD5VBZ6</accession>
<dbReference type="InterPro" id="IPR004712">
    <property type="entry name" value="Na+/H+_antiporter_fungi"/>
</dbReference>
<feature type="region of interest" description="Disordered" evidence="11">
    <location>
        <begin position="495"/>
        <end position="530"/>
    </location>
</feature>
<evidence type="ECO:0000256" key="5">
    <source>
        <dbReference type="ARBA" id="ARBA00022692"/>
    </source>
</evidence>
<evidence type="ECO:0000256" key="10">
    <source>
        <dbReference type="ARBA" id="ARBA00023201"/>
    </source>
</evidence>
<dbReference type="GO" id="GO:0015385">
    <property type="term" value="F:sodium:proton antiporter activity"/>
    <property type="evidence" value="ECO:0007669"/>
    <property type="project" value="InterPro"/>
</dbReference>
<gene>
    <name evidence="14" type="ORF">NLI96_g3570</name>
</gene>
<keyword evidence="3" id="KW-0813">Transport</keyword>
<keyword evidence="4" id="KW-0050">Antiport</keyword>
<keyword evidence="6 12" id="KW-1133">Transmembrane helix</keyword>
<feature type="transmembrane region" description="Helical" evidence="12">
    <location>
        <begin position="252"/>
        <end position="275"/>
    </location>
</feature>
<dbReference type="GO" id="GO:0036376">
    <property type="term" value="P:sodium ion export across plasma membrane"/>
    <property type="evidence" value="ECO:0007669"/>
    <property type="project" value="InterPro"/>
</dbReference>
<dbReference type="PANTHER" id="PTHR31382">
    <property type="entry name" value="NA(+)/H(+) ANTIPORTER"/>
    <property type="match status" value="1"/>
</dbReference>
<evidence type="ECO:0000256" key="11">
    <source>
        <dbReference type="SAM" id="MobiDB-lite"/>
    </source>
</evidence>
<evidence type="ECO:0000256" key="1">
    <source>
        <dbReference type="ARBA" id="ARBA00004141"/>
    </source>
</evidence>
<evidence type="ECO:0000256" key="6">
    <source>
        <dbReference type="ARBA" id="ARBA00022989"/>
    </source>
</evidence>
<keyword evidence="5 12" id="KW-0812">Transmembrane</keyword>
<evidence type="ECO:0000256" key="4">
    <source>
        <dbReference type="ARBA" id="ARBA00022449"/>
    </source>
</evidence>
<evidence type="ECO:0000313" key="15">
    <source>
        <dbReference type="Proteomes" id="UP001212997"/>
    </source>
</evidence>
<keyword evidence="15" id="KW-1185">Reference proteome</keyword>
<dbReference type="Gene3D" id="1.20.1530.20">
    <property type="match status" value="1"/>
</dbReference>
<dbReference type="InterPro" id="IPR006153">
    <property type="entry name" value="Cation/H_exchanger_TM"/>
</dbReference>
<keyword evidence="8" id="KW-0406">Ion transport</keyword>
<keyword evidence="9 12" id="KW-0472">Membrane</keyword>
<dbReference type="PANTHER" id="PTHR31382:SF4">
    <property type="entry name" value="NA(+)_H(+) ANTIPORTER"/>
    <property type="match status" value="1"/>
</dbReference>
<evidence type="ECO:0000256" key="8">
    <source>
        <dbReference type="ARBA" id="ARBA00023065"/>
    </source>
</evidence>
<proteinExistence type="inferred from homology"/>
<evidence type="ECO:0000256" key="12">
    <source>
        <dbReference type="SAM" id="Phobius"/>
    </source>
</evidence>
<feature type="domain" description="Cation/H+ exchanger transmembrane" evidence="13">
    <location>
        <begin position="2"/>
        <end position="351"/>
    </location>
</feature>
<reference evidence="14" key="1">
    <citation type="submission" date="2022-07" db="EMBL/GenBank/DDBJ databases">
        <title>Genome Sequence of Physisporinus lineatus.</title>
        <authorList>
            <person name="Buettner E."/>
        </authorList>
    </citation>
    <scope>NUCLEOTIDE SEQUENCE</scope>
    <source>
        <strain evidence="14">VT162</strain>
    </source>
</reference>
<evidence type="ECO:0000256" key="7">
    <source>
        <dbReference type="ARBA" id="ARBA00023053"/>
    </source>
</evidence>
<dbReference type="AlphaFoldDB" id="A0AAD5VBZ6"/>
<evidence type="ECO:0000313" key="14">
    <source>
        <dbReference type="EMBL" id="KAJ3487401.1"/>
    </source>
</evidence>
<name>A0AAD5VBZ6_9APHY</name>
<organism evidence="14 15">
    <name type="scientific">Meripilus lineatus</name>
    <dbReference type="NCBI Taxonomy" id="2056292"/>
    <lineage>
        <taxon>Eukaryota</taxon>
        <taxon>Fungi</taxon>
        <taxon>Dikarya</taxon>
        <taxon>Basidiomycota</taxon>
        <taxon>Agaricomycotina</taxon>
        <taxon>Agaricomycetes</taxon>
        <taxon>Polyporales</taxon>
        <taxon>Meripilaceae</taxon>
        <taxon>Meripilus</taxon>
    </lineage>
</organism>
<dbReference type="GO" id="GO:0030007">
    <property type="term" value="P:intracellular potassium ion homeostasis"/>
    <property type="evidence" value="ECO:0007669"/>
    <property type="project" value="TreeGrafter"/>
</dbReference>
<feature type="transmembrane region" description="Helical" evidence="12">
    <location>
        <begin position="134"/>
        <end position="156"/>
    </location>
</feature>